<feature type="transmembrane region" description="Helical" evidence="9">
    <location>
        <begin position="305"/>
        <end position="322"/>
    </location>
</feature>
<feature type="transmembrane region" description="Helical" evidence="9">
    <location>
        <begin position="62"/>
        <end position="79"/>
    </location>
</feature>
<sequence length="356" mass="39569">MFGILDRYVGRSVLMAILLCTLLLVGLSALIKYVEQLKQVGEGNYDAIAAGWYVLLSMPRELVLFFPIGALLGGVIGLGQLASSSELVVLQSVGRSRFNIVIAVLKTALPVMVLVMLMGEYLAPITERQADDMKTMARSGGQMTVSSQGVWLREQRDFIHIGAVLRDGTLRDVTRYRFGDQPVLEETAQAATGVYRRGQWVMNKVQRTFFNEHEQVRTEQKDEEFWSLALTPDKLDVVSVAPDELSASGLYDYIRYLHDNGQKAERYELELWRKLVAPIAVIAMMLLAASTVFGPLRSVPMGARIVAGVILGFGFYVANQVFGPMSLVYSVPPLLGALLPSLLFMAFAIWQLSRRR</sequence>
<name>A0ABV8CKJ4_9GAMM</name>
<evidence type="ECO:0000313" key="10">
    <source>
        <dbReference type="EMBL" id="MFC3912730.1"/>
    </source>
</evidence>
<organism evidence="10 11">
    <name type="scientific">Pseudaeromonas sharmana</name>
    <dbReference type="NCBI Taxonomy" id="328412"/>
    <lineage>
        <taxon>Bacteria</taxon>
        <taxon>Pseudomonadati</taxon>
        <taxon>Pseudomonadota</taxon>
        <taxon>Gammaproteobacteria</taxon>
        <taxon>Aeromonadales</taxon>
        <taxon>Aeromonadaceae</taxon>
        <taxon>Pseudaeromonas</taxon>
    </lineage>
</organism>
<evidence type="ECO:0000256" key="2">
    <source>
        <dbReference type="ARBA" id="ARBA00004651"/>
    </source>
</evidence>
<keyword evidence="5 9" id="KW-0812">Transmembrane</keyword>
<comment type="function">
    <text evidence="1">Part of the ABC transporter complex LptBFG involved in the translocation of lipopolysaccharide (LPS) from the inner membrane to the outer membrane.</text>
</comment>
<evidence type="ECO:0000256" key="9">
    <source>
        <dbReference type="SAM" id="Phobius"/>
    </source>
</evidence>
<dbReference type="PANTHER" id="PTHR33529:SF2">
    <property type="entry name" value="LIPOPOLYSACCHARIDE EXPORT SYSTEM PERMEASE PROTEIN LPTG"/>
    <property type="match status" value="1"/>
</dbReference>
<comment type="subunit">
    <text evidence="8">Component of the lipopolysaccharide transport and assembly complex. The LptBFG transporter is composed of two ATP-binding proteins (LptB) and two transmembrane proteins (LptF and LptG).</text>
</comment>
<keyword evidence="6 9" id="KW-1133">Transmembrane helix</keyword>
<comment type="similarity">
    <text evidence="3">Belongs to the LptF/LptG family.</text>
</comment>
<feature type="transmembrane region" description="Helical" evidence="9">
    <location>
        <begin position="275"/>
        <end position="293"/>
    </location>
</feature>
<dbReference type="InterPro" id="IPR030923">
    <property type="entry name" value="LptG"/>
</dbReference>
<gene>
    <name evidence="10" type="primary">lptG</name>
    <name evidence="10" type="ORF">ACFOSS_04480</name>
</gene>
<feature type="transmembrane region" description="Helical" evidence="9">
    <location>
        <begin position="334"/>
        <end position="352"/>
    </location>
</feature>
<comment type="caution">
    <text evidence="10">The sequence shown here is derived from an EMBL/GenBank/DDBJ whole genome shotgun (WGS) entry which is preliminary data.</text>
</comment>
<dbReference type="RefSeq" id="WP_377150873.1">
    <property type="nucleotide sequence ID" value="NZ_JBHSAF010000002.1"/>
</dbReference>
<reference evidence="11" key="1">
    <citation type="journal article" date="2019" name="Int. J. Syst. Evol. Microbiol.">
        <title>The Global Catalogue of Microorganisms (GCM) 10K type strain sequencing project: providing services to taxonomists for standard genome sequencing and annotation.</title>
        <authorList>
            <consortium name="The Broad Institute Genomics Platform"/>
            <consortium name="The Broad Institute Genome Sequencing Center for Infectious Disease"/>
            <person name="Wu L."/>
            <person name="Ma J."/>
        </authorList>
    </citation>
    <scope>NUCLEOTIDE SEQUENCE [LARGE SCALE GENOMIC DNA]</scope>
    <source>
        <strain evidence="11">CCUG 54939</strain>
    </source>
</reference>
<evidence type="ECO:0000256" key="8">
    <source>
        <dbReference type="ARBA" id="ARBA00026081"/>
    </source>
</evidence>
<evidence type="ECO:0000256" key="5">
    <source>
        <dbReference type="ARBA" id="ARBA00022692"/>
    </source>
</evidence>
<keyword evidence="11" id="KW-1185">Reference proteome</keyword>
<evidence type="ECO:0000256" key="7">
    <source>
        <dbReference type="ARBA" id="ARBA00023136"/>
    </source>
</evidence>
<dbReference type="Pfam" id="PF03739">
    <property type="entry name" value="LptF_LptG"/>
    <property type="match status" value="1"/>
</dbReference>
<feature type="transmembrane region" description="Helical" evidence="9">
    <location>
        <begin position="12"/>
        <end position="31"/>
    </location>
</feature>
<dbReference type="EMBL" id="JBHSAF010000002">
    <property type="protein sequence ID" value="MFC3912730.1"/>
    <property type="molecule type" value="Genomic_DNA"/>
</dbReference>
<keyword evidence="4" id="KW-1003">Cell membrane</keyword>
<protein>
    <submittedName>
        <fullName evidence="10">LPS export ABC transporter permease LptG</fullName>
    </submittedName>
</protein>
<evidence type="ECO:0000256" key="1">
    <source>
        <dbReference type="ARBA" id="ARBA00002265"/>
    </source>
</evidence>
<dbReference type="NCBIfam" id="TIGR04408">
    <property type="entry name" value="LptG_lptG"/>
    <property type="match status" value="1"/>
</dbReference>
<evidence type="ECO:0000256" key="6">
    <source>
        <dbReference type="ARBA" id="ARBA00022989"/>
    </source>
</evidence>
<keyword evidence="7 9" id="KW-0472">Membrane</keyword>
<feature type="transmembrane region" description="Helical" evidence="9">
    <location>
        <begin position="100"/>
        <end position="123"/>
    </location>
</feature>
<dbReference type="InterPro" id="IPR005495">
    <property type="entry name" value="LptG/LptF_permease"/>
</dbReference>
<proteinExistence type="inferred from homology"/>
<comment type="subcellular location">
    <subcellularLocation>
        <location evidence="2">Cell membrane</location>
        <topology evidence="2">Multi-pass membrane protein</topology>
    </subcellularLocation>
</comment>
<dbReference type="Proteomes" id="UP001595692">
    <property type="component" value="Unassembled WGS sequence"/>
</dbReference>
<evidence type="ECO:0000256" key="4">
    <source>
        <dbReference type="ARBA" id="ARBA00022475"/>
    </source>
</evidence>
<accession>A0ABV8CKJ4</accession>
<evidence type="ECO:0000256" key="3">
    <source>
        <dbReference type="ARBA" id="ARBA00007725"/>
    </source>
</evidence>
<evidence type="ECO:0000313" key="11">
    <source>
        <dbReference type="Proteomes" id="UP001595692"/>
    </source>
</evidence>
<dbReference type="PANTHER" id="PTHR33529">
    <property type="entry name" value="SLR0882 PROTEIN-RELATED"/>
    <property type="match status" value="1"/>
</dbReference>